<dbReference type="Proteomes" id="UP001207468">
    <property type="component" value="Unassembled WGS sequence"/>
</dbReference>
<comment type="caution">
    <text evidence="1">The sequence shown here is derived from an EMBL/GenBank/DDBJ whole genome shotgun (WGS) entry which is preliminary data.</text>
</comment>
<dbReference type="EMBL" id="JAGFNK010000096">
    <property type="protein sequence ID" value="KAI9508273.1"/>
    <property type="molecule type" value="Genomic_DNA"/>
</dbReference>
<keyword evidence="2" id="KW-1185">Reference proteome</keyword>
<evidence type="ECO:0000313" key="1">
    <source>
        <dbReference type="EMBL" id="KAI9508273.1"/>
    </source>
</evidence>
<gene>
    <name evidence="1" type="ORF">F5148DRAFT_925391</name>
</gene>
<protein>
    <submittedName>
        <fullName evidence="1">Uncharacterized protein</fullName>
    </submittedName>
</protein>
<proteinExistence type="predicted"/>
<organism evidence="1 2">
    <name type="scientific">Russula earlei</name>
    <dbReference type="NCBI Taxonomy" id="71964"/>
    <lineage>
        <taxon>Eukaryota</taxon>
        <taxon>Fungi</taxon>
        <taxon>Dikarya</taxon>
        <taxon>Basidiomycota</taxon>
        <taxon>Agaricomycotina</taxon>
        <taxon>Agaricomycetes</taxon>
        <taxon>Russulales</taxon>
        <taxon>Russulaceae</taxon>
        <taxon>Russula</taxon>
    </lineage>
</organism>
<reference evidence="1" key="1">
    <citation type="submission" date="2021-03" db="EMBL/GenBank/DDBJ databases">
        <title>Evolutionary priming and transition to the ectomycorrhizal habit in an iconic lineage of mushroom-forming fungi: is preadaptation a requirement?</title>
        <authorList>
            <consortium name="DOE Joint Genome Institute"/>
            <person name="Looney B.P."/>
            <person name="Miyauchi S."/>
            <person name="Morin E."/>
            <person name="Drula E."/>
            <person name="Courty P.E."/>
            <person name="Chicoki N."/>
            <person name="Fauchery L."/>
            <person name="Kohler A."/>
            <person name="Kuo A."/>
            <person name="LaButti K."/>
            <person name="Pangilinan J."/>
            <person name="Lipzen A."/>
            <person name="Riley R."/>
            <person name="Andreopoulos W."/>
            <person name="He G."/>
            <person name="Johnson J."/>
            <person name="Barry K.W."/>
            <person name="Grigoriev I.V."/>
            <person name="Nagy L."/>
            <person name="Hibbett D."/>
            <person name="Henrissat B."/>
            <person name="Matheny P.B."/>
            <person name="Labbe J."/>
            <person name="Martin A.F."/>
        </authorList>
    </citation>
    <scope>NUCLEOTIDE SEQUENCE</scope>
    <source>
        <strain evidence="1">BPL698</strain>
    </source>
</reference>
<accession>A0ACC0U9I7</accession>
<evidence type="ECO:0000313" key="2">
    <source>
        <dbReference type="Proteomes" id="UP001207468"/>
    </source>
</evidence>
<name>A0ACC0U9I7_9AGAM</name>
<sequence length="115" mass="12968">MIVVFVSLLVNLQTSSASPEFFNEFNPSDFLMSPVSPWDDLLTTPALDGYAGMTPDSYTSPALMSFGDDFDNLPSLFDTEALEGHIPNQQCPPRFSLRIFRSPTCQWTTYTRHHQ</sequence>